<evidence type="ECO:0000256" key="4">
    <source>
        <dbReference type="ARBA" id="ARBA00023002"/>
    </source>
</evidence>
<dbReference type="GO" id="GO:0051745">
    <property type="term" value="F:4-hydroxy-3-methylbut-2-enyl diphosphate reductase activity"/>
    <property type="evidence" value="ECO:0007669"/>
    <property type="project" value="InterPro"/>
</dbReference>
<evidence type="ECO:0000256" key="8">
    <source>
        <dbReference type="ARBA" id="ARBA00046314"/>
    </source>
</evidence>
<gene>
    <name evidence="9" type="ordered locus">Caka_2086</name>
</gene>
<comment type="cofactor">
    <cofactor evidence="1">
        <name>[4Fe-4S] cluster</name>
        <dbReference type="ChEBI" id="CHEBI:49883"/>
    </cofactor>
</comment>
<dbReference type="GO" id="GO:0051539">
    <property type="term" value="F:4 iron, 4 sulfur cluster binding"/>
    <property type="evidence" value="ECO:0007669"/>
    <property type="project" value="UniProtKB-KW"/>
</dbReference>
<organism evidence="9 10">
    <name type="scientific">Coraliomargarita akajimensis (strain DSM 45221 / IAM 15411 / JCM 23193 / KCTC 12865 / 04OKA010-24)</name>
    <dbReference type="NCBI Taxonomy" id="583355"/>
    <lineage>
        <taxon>Bacteria</taxon>
        <taxon>Pseudomonadati</taxon>
        <taxon>Verrucomicrobiota</taxon>
        <taxon>Opitutia</taxon>
        <taxon>Puniceicoccales</taxon>
        <taxon>Coraliomargaritaceae</taxon>
        <taxon>Coraliomargarita</taxon>
    </lineage>
</organism>
<keyword evidence="5" id="KW-0408">Iron</keyword>
<dbReference type="AlphaFoldDB" id="D5ELG8"/>
<dbReference type="STRING" id="583355.Caka_2086"/>
<comment type="pathway">
    <text evidence="7">Isoprenoid biosynthesis; isopentenyl diphosphate biosynthesis via DXP pathway; isopentenyl diphosphate from 1-deoxy-D-xylulose 5-phosphate: step 6/6.</text>
</comment>
<dbReference type="InterPro" id="IPR003451">
    <property type="entry name" value="LytB/IspH"/>
</dbReference>
<evidence type="ECO:0000313" key="9">
    <source>
        <dbReference type="EMBL" id="ADE55104.1"/>
    </source>
</evidence>
<dbReference type="Pfam" id="PF02401">
    <property type="entry name" value="LYTB"/>
    <property type="match status" value="1"/>
</dbReference>
<evidence type="ECO:0000256" key="3">
    <source>
        <dbReference type="ARBA" id="ARBA00022723"/>
    </source>
</evidence>
<proteinExistence type="predicted"/>
<keyword evidence="2" id="KW-0004">4Fe-4S</keyword>
<sequence>MTDSTTNWILLAFDQRNRLCCTHSACGELLASARSEDSISLEATVQTIAGVDATSYLLDEVYLSERLTEIHVVHIQANEAAEFYSLNELESGALNVSDELKTVLQAIDKELVRIPYLDLGENEYIYRFRTAKERNRTIYIDEQSSELYQSQLCSVIKAARRTKEKKSGAPAVLDFGPVRYVIPSHFGFCLGVQNAIERAYEAVASNPGRRVFMLSELIHNPFVNEDLLARGLRYLQTDKGLPLRSDGQIAASAADPEALWNQLTSDDIVIIPAFGATNEDKARLIKAGLSIRAHDATCMLVEKVWKAARRYAQEGFTVLIHGKAEHEETKATFSNSSSHGPALMIRNMDHARALAAVMRSPETKKAKLFEDAFAGLYSEGFDPARDLEKIAVVNQTTLLRNETLKIIEYLRSVIAEVYGNDAVEAHLWSKGKGDTLCYATQVNQDALHKAVEEQVDIALVVGGRNSSNTYQLYRVCESQFGERAHYIQSEANILSKEQIRHYIFTPGHVPQPEQNEVERSFIPEQTSAVTILLTGGASCPDGIIQQVIHKINGFFPQDKLHKLEDILSAFEPVG</sequence>
<dbReference type="Gene3D" id="3.40.1010.20">
    <property type="entry name" value="4-hydroxy-3-methylbut-2-enyl diphosphate reductase, catalytic domain"/>
    <property type="match status" value="2"/>
</dbReference>
<keyword evidence="4 9" id="KW-0560">Oxidoreductase</keyword>
<dbReference type="NCBIfam" id="TIGR00216">
    <property type="entry name" value="ispH_lytB"/>
    <property type="match status" value="1"/>
</dbReference>
<dbReference type="KEGG" id="caa:Caka_2086"/>
<dbReference type="EC" id="1.17.1.2" evidence="9"/>
<dbReference type="Proteomes" id="UP000000925">
    <property type="component" value="Chromosome"/>
</dbReference>
<evidence type="ECO:0000256" key="6">
    <source>
        <dbReference type="ARBA" id="ARBA00023014"/>
    </source>
</evidence>
<comment type="pathway">
    <text evidence="8">Isoprenoid biosynthesis; dimethylallyl diphosphate biosynthesis; dimethylallyl diphosphate from (2E)-4-hydroxy-3-methylbutenyl diphosphate: step 1/1.</text>
</comment>
<evidence type="ECO:0000256" key="2">
    <source>
        <dbReference type="ARBA" id="ARBA00022485"/>
    </source>
</evidence>
<dbReference type="GO" id="GO:0019288">
    <property type="term" value="P:isopentenyl diphosphate biosynthetic process, methylerythritol 4-phosphate pathway"/>
    <property type="evidence" value="ECO:0007669"/>
    <property type="project" value="InterPro"/>
</dbReference>
<reference evidence="9 10" key="1">
    <citation type="journal article" date="2010" name="Stand. Genomic Sci.">
        <title>Complete genome sequence of Coraliomargarita akajimensis type strain (04OKA010-24).</title>
        <authorList>
            <person name="Mavromatis K."/>
            <person name="Abt B."/>
            <person name="Brambilla E."/>
            <person name="Lapidus A."/>
            <person name="Copeland A."/>
            <person name="Deshpande S."/>
            <person name="Nolan M."/>
            <person name="Lucas S."/>
            <person name="Tice H."/>
            <person name="Cheng J.F."/>
            <person name="Han C."/>
            <person name="Detter J.C."/>
            <person name="Woyke T."/>
            <person name="Goodwin L."/>
            <person name="Pitluck S."/>
            <person name="Held B."/>
            <person name="Brettin T."/>
            <person name="Tapia R."/>
            <person name="Ivanova N."/>
            <person name="Mikhailova N."/>
            <person name="Pati A."/>
            <person name="Liolios K."/>
            <person name="Chen A."/>
            <person name="Palaniappan K."/>
            <person name="Land M."/>
            <person name="Hauser L."/>
            <person name="Chang Y.J."/>
            <person name="Jeffries C.D."/>
            <person name="Rohde M."/>
            <person name="Goker M."/>
            <person name="Bristow J."/>
            <person name="Eisen J.A."/>
            <person name="Markowitz V."/>
            <person name="Hugenholtz P."/>
            <person name="Klenk H.P."/>
            <person name="Kyrpides N.C."/>
        </authorList>
    </citation>
    <scope>NUCLEOTIDE SEQUENCE [LARGE SCALE GENOMIC DNA]</scope>
    <source>
        <strain evidence="10">DSM 45221 / IAM 15411 / JCM 23193 / KCTC 12865</strain>
    </source>
</reference>
<dbReference type="Gene3D" id="3.40.50.11270">
    <property type="match status" value="1"/>
</dbReference>
<dbReference type="PANTHER" id="PTHR31619">
    <property type="entry name" value="4-HYDROXY-3-METHYLBUT-2-ENYL DIPHOSPHATE REDUCTASE, CHLOROPLASTIC"/>
    <property type="match status" value="1"/>
</dbReference>
<evidence type="ECO:0000256" key="7">
    <source>
        <dbReference type="ARBA" id="ARBA00046313"/>
    </source>
</evidence>
<accession>D5ELG8</accession>
<keyword evidence="3" id="KW-0479">Metal-binding</keyword>
<dbReference type="RefSeq" id="WP_013043826.1">
    <property type="nucleotide sequence ID" value="NC_014008.1"/>
</dbReference>
<keyword evidence="10" id="KW-1185">Reference proteome</keyword>
<dbReference type="PANTHER" id="PTHR31619:SF5">
    <property type="entry name" value="4-HYDROXY-3-METHYLBUT-2-ENYL DIPHOSPHATE REDUCTASE, CHLOROPLASTIC"/>
    <property type="match status" value="1"/>
</dbReference>
<dbReference type="GO" id="GO:0050992">
    <property type="term" value="P:dimethylallyl diphosphate biosynthetic process"/>
    <property type="evidence" value="ECO:0007669"/>
    <property type="project" value="InterPro"/>
</dbReference>
<dbReference type="HOGENOM" id="CLU_027486_4_0_0"/>
<dbReference type="eggNOG" id="COG0761">
    <property type="taxonomic scope" value="Bacteria"/>
</dbReference>
<evidence type="ECO:0000256" key="1">
    <source>
        <dbReference type="ARBA" id="ARBA00001966"/>
    </source>
</evidence>
<dbReference type="EMBL" id="CP001998">
    <property type="protein sequence ID" value="ADE55104.1"/>
    <property type="molecule type" value="Genomic_DNA"/>
</dbReference>
<evidence type="ECO:0000313" key="10">
    <source>
        <dbReference type="Proteomes" id="UP000000925"/>
    </source>
</evidence>
<name>D5ELG8_CORAD</name>
<dbReference type="OrthoDB" id="9804077at2"/>
<protein>
    <submittedName>
        <fullName evidence="9">Hydroxymethylbutenyl pyrophosphate reductase</fullName>
        <ecNumber evidence="9">1.17.1.2</ecNumber>
    </submittedName>
</protein>
<dbReference type="CDD" id="cd13944">
    <property type="entry name" value="lytB_ispH"/>
    <property type="match status" value="1"/>
</dbReference>
<dbReference type="GO" id="GO:0046872">
    <property type="term" value="F:metal ion binding"/>
    <property type="evidence" value="ECO:0007669"/>
    <property type="project" value="UniProtKB-KW"/>
</dbReference>
<evidence type="ECO:0000256" key="5">
    <source>
        <dbReference type="ARBA" id="ARBA00023004"/>
    </source>
</evidence>
<keyword evidence="6" id="KW-0411">Iron-sulfur</keyword>